<proteinExistence type="predicted"/>
<keyword evidence="2" id="KW-1185">Reference proteome</keyword>
<gene>
    <name evidence="1" type="ORF">SEPMUDRAFT_146961</name>
</gene>
<dbReference type="HOGENOM" id="CLU_1062327_0_0_1"/>
<dbReference type="eggNOG" id="ENOG502RH7F">
    <property type="taxonomic scope" value="Eukaryota"/>
</dbReference>
<dbReference type="EMBL" id="KB456261">
    <property type="protein sequence ID" value="EMF14950.1"/>
    <property type="molecule type" value="Genomic_DNA"/>
</dbReference>
<dbReference type="RefSeq" id="XP_016763071.1">
    <property type="nucleotide sequence ID" value="XM_016903992.1"/>
</dbReference>
<dbReference type="OrthoDB" id="3623146at2759"/>
<reference evidence="1 2" key="1">
    <citation type="journal article" date="2012" name="PLoS Pathog.">
        <title>Diverse lifestyles and strategies of plant pathogenesis encoded in the genomes of eighteen Dothideomycetes fungi.</title>
        <authorList>
            <person name="Ohm R.A."/>
            <person name="Feau N."/>
            <person name="Henrissat B."/>
            <person name="Schoch C.L."/>
            <person name="Horwitz B.A."/>
            <person name="Barry K.W."/>
            <person name="Condon B.J."/>
            <person name="Copeland A.C."/>
            <person name="Dhillon B."/>
            <person name="Glaser F."/>
            <person name="Hesse C.N."/>
            <person name="Kosti I."/>
            <person name="LaButti K."/>
            <person name="Lindquist E.A."/>
            <person name="Lucas S."/>
            <person name="Salamov A.A."/>
            <person name="Bradshaw R.E."/>
            <person name="Ciuffetti L."/>
            <person name="Hamelin R.C."/>
            <person name="Kema G.H.J."/>
            <person name="Lawrence C."/>
            <person name="Scott J.A."/>
            <person name="Spatafora J.W."/>
            <person name="Turgeon B.G."/>
            <person name="de Wit P.J.G.M."/>
            <person name="Zhong S."/>
            <person name="Goodwin S.B."/>
            <person name="Grigoriev I.V."/>
        </authorList>
    </citation>
    <scope>NUCLEOTIDE SEQUENCE [LARGE SCALE GENOMIC DNA]</scope>
    <source>
        <strain evidence="1 2">SO2202</strain>
    </source>
</reference>
<name>M3DA50_SPHMS</name>
<protein>
    <recommendedName>
        <fullName evidence="3">F-box domain-containing protein</fullName>
    </recommendedName>
</protein>
<dbReference type="GeneID" id="27901129"/>
<accession>M3DA50</accession>
<sequence>MFDAPLCSHVSSKSIMLALAPQDDLTAVLKTFSPDQLLTTRRAIDALLTPDALRQANQQLSPLLRLPRSILERIVDYAVSYDHAIEESSKAPGLLEACHGLRQAASRAYYSRNTFKRKRSFREEELERWAKVRVGENRRYLGRVRLGPPLHCNNEEAESEARKLETRCCLPIGSVWCLSEDDFENDWRWWVNSLGETDKFEEEDGDQASTQVAAHGHRSQACAKPAASWYCSSWALRQDTDYFSLHRGLPTPESRPGDYDTR</sequence>
<dbReference type="Proteomes" id="UP000016931">
    <property type="component" value="Unassembled WGS sequence"/>
</dbReference>
<dbReference type="AlphaFoldDB" id="M3DA50"/>
<evidence type="ECO:0000313" key="1">
    <source>
        <dbReference type="EMBL" id="EMF14950.1"/>
    </source>
</evidence>
<evidence type="ECO:0000313" key="2">
    <source>
        <dbReference type="Proteomes" id="UP000016931"/>
    </source>
</evidence>
<organism evidence="1 2">
    <name type="scientific">Sphaerulina musiva (strain SO2202)</name>
    <name type="common">Poplar stem canker fungus</name>
    <name type="synonym">Septoria musiva</name>
    <dbReference type="NCBI Taxonomy" id="692275"/>
    <lineage>
        <taxon>Eukaryota</taxon>
        <taxon>Fungi</taxon>
        <taxon>Dikarya</taxon>
        <taxon>Ascomycota</taxon>
        <taxon>Pezizomycotina</taxon>
        <taxon>Dothideomycetes</taxon>
        <taxon>Dothideomycetidae</taxon>
        <taxon>Mycosphaerellales</taxon>
        <taxon>Mycosphaerellaceae</taxon>
        <taxon>Sphaerulina</taxon>
    </lineage>
</organism>
<evidence type="ECO:0008006" key="3">
    <source>
        <dbReference type="Google" id="ProtNLM"/>
    </source>
</evidence>